<dbReference type="InterPro" id="IPR027417">
    <property type="entry name" value="P-loop_NTPase"/>
</dbReference>
<evidence type="ECO:0000259" key="2">
    <source>
        <dbReference type="Pfam" id="PF13335"/>
    </source>
</evidence>
<dbReference type="RefSeq" id="WP_269401814.1">
    <property type="nucleotide sequence ID" value="NZ_JAPWGW010000001.1"/>
</dbReference>
<dbReference type="Pfam" id="PF13335">
    <property type="entry name" value="Mg_chelatase_C"/>
    <property type="match status" value="1"/>
</dbReference>
<dbReference type="PANTHER" id="PTHR32039">
    <property type="entry name" value="MAGNESIUM-CHELATASE SUBUNIT CHLI"/>
    <property type="match status" value="1"/>
</dbReference>
<keyword evidence="4" id="KW-1185">Reference proteome</keyword>
<feature type="domain" description="Mg chelatase-related protein C-terminal" evidence="2">
    <location>
        <begin position="99"/>
        <end position="199"/>
    </location>
</feature>
<accession>A0ABT4LQD9</accession>
<dbReference type="PANTHER" id="PTHR32039:SF7">
    <property type="entry name" value="COMPETENCE PROTEIN COMM"/>
    <property type="match status" value="1"/>
</dbReference>
<protein>
    <submittedName>
        <fullName evidence="3">ATP-binding protein</fullName>
    </submittedName>
</protein>
<dbReference type="Proteomes" id="UP001083770">
    <property type="component" value="Unassembled WGS sequence"/>
</dbReference>
<evidence type="ECO:0000313" key="3">
    <source>
        <dbReference type="EMBL" id="MCZ4296580.1"/>
    </source>
</evidence>
<keyword evidence="3" id="KW-0547">Nucleotide-binding</keyword>
<organism evidence="3 4">
    <name type="scientific">Henriciella marina</name>
    <dbReference type="NCBI Taxonomy" id="453851"/>
    <lineage>
        <taxon>Bacteria</taxon>
        <taxon>Pseudomonadati</taxon>
        <taxon>Pseudomonadota</taxon>
        <taxon>Alphaproteobacteria</taxon>
        <taxon>Hyphomonadales</taxon>
        <taxon>Hyphomonadaceae</taxon>
        <taxon>Henriciella</taxon>
    </lineage>
</organism>
<dbReference type="GO" id="GO:0005524">
    <property type="term" value="F:ATP binding"/>
    <property type="evidence" value="ECO:0007669"/>
    <property type="project" value="UniProtKB-KW"/>
</dbReference>
<evidence type="ECO:0000313" key="4">
    <source>
        <dbReference type="Proteomes" id="UP001083770"/>
    </source>
</evidence>
<dbReference type="SUPFAM" id="SSF52540">
    <property type="entry name" value="P-loop containing nucleoside triphosphate hydrolases"/>
    <property type="match status" value="1"/>
</dbReference>
<evidence type="ECO:0000259" key="1">
    <source>
        <dbReference type="Pfam" id="PF01078"/>
    </source>
</evidence>
<dbReference type="InterPro" id="IPR045006">
    <property type="entry name" value="CHLI-like"/>
</dbReference>
<sequence>MPEFPAQVLDSLRQPLEDGAVVISRANRHVRYPARFQLVAAMNPCRCGGGPGDDACRRGPACARQYQSRISGPFFDRIDLFFDTPPVTAIDLALPAPTEGTSEAATRVQQARDIQTDRFERLGAEDGRRQINADAPTRHLTDIASPDEAANALLADAAAKLALSARAYHRVLKVARTIADLDGAGGVRRVHIAEALSYRRRPPEGETVSHARSLAH</sequence>
<dbReference type="Gene3D" id="3.40.50.300">
    <property type="entry name" value="P-loop containing nucleotide triphosphate hydrolases"/>
    <property type="match status" value="1"/>
</dbReference>
<dbReference type="EMBL" id="JAPWGW010000001">
    <property type="protein sequence ID" value="MCZ4296580.1"/>
    <property type="molecule type" value="Genomic_DNA"/>
</dbReference>
<feature type="domain" description="Magnesium chelatase ChlI-like catalytic" evidence="1">
    <location>
        <begin position="1"/>
        <end position="89"/>
    </location>
</feature>
<dbReference type="InterPro" id="IPR025158">
    <property type="entry name" value="Mg_chelat-rel_C"/>
</dbReference>
<dbReference type="InterPro" id="IPR000523">
    <property type="entry name" value="Mg_chelatse_chII-like_cat_dom"/>
</dbReference>
<dbReference type="Pfam" id="PF01078">
    <property type="entry name" value="Mg_chelatase"/>
    <property type="match status" value="1"/>
</dbReference>
<comment type="caution">
    <text evidence="3">The sequence shown here is derived from an EMBL/GenBank/DDBJ whole genome shotgun (WGS) entry which is preliminary data.</text>
</comment>
<proteinExistence type="predicted"/>
<gene>
    <name evidence="3" type="ORF">O4G74_00770</name>
</gene>
<reference evidence="3" key="1">
    <citation type="submission" date="2022-12" db="EMBL/GenBank/DDBJ databases">
        <title>Bacterial isolates from different developmental stages of Nematostella vectensis.</title>
        <authorList>
            <person name="Fraune S."/>
        </authorList>
    </citation>
    <scope>NUCLEOTIDE SEQUENCE</scope>
    <source>
        <strain evidence="3">G21632-S1</strain>
    </source>
</reference>
<keyword evidence="3" id="KW-0067">ATP-binding</keyword>
<name>A0ABT4LQD9_9PROT</name>